<dbReference type="EMBL" id="JANRMS010001694">
    <property type="protein sequence ID" value="KAJ3526637.1"/>
    <property type="molecule type" value="Genomic_DNA"/>
</dbReference>
<dbReference type="Proteomes" id="UP001148629">
    <property type="component" value="Unassembled WGS sequence"/>
</dbReference>
<gene>
    <name evidence="1" type="ORF">NM208_g11093</name>
</gene>
<evidence type="ECO:0000313" key="1">
    <source>
        <dbReference type="EMBL" id="KAJ3526637.1"/>
    </source>
</evidence>
<accession>A0ACC1RVI7</accession>
<organism evidence="1 2">
    <name type="scientific">Fusarium decemcellulare</name>
    <dbReference type="NCBI Taxonomy" id="57161"/>
    <lineage>
        <taxon>Eukaryota</taxon>
        <taxon>Fungi</taxon>
        <taxon>Dikarya</taxon>
        <taxon>Ascomycota</taxon>
        <taxon>Pezizomycotina</taxon>
        <taxon>Sordariomycetes</taxon>
        <taxon>Hypocreomycetidae</taxon>
        <taxon>Hypocreales</taxon>
        <taxon>Nectriaceae</taxon>
        <taxon>Fusarium</taxon>
        <taxon>Fusarium decemcellulare species complex</taxon>
    </lineage>
</organism>
<reference evidence="1" key="1">
    <citation type="submission" date="2022-08" db="EMBL/GenBank/DDBJ databases">
        <title>Genome Sequence of Fusarium decemcellulare.</title>
        <authorList>
            <person name="Buettner E."/>
        </authorList>
    </citation>
    <scope>NUCLEOTIDE SEQUENCE</scope>
    <source>
        <strain evidence="1">Babe19</strain>
    </source>
</reference>
<evidence type="ECO:0000313" key="2">
    <source>
        <dbReference type="Proteomes" id="UP001148629"/>
    </source>
</evidence>
<keyword evidence="2" id="KW-1185">Reference proteome</keyword>
<sequence>MAEYRHYATPDPQWADFPNNLPPGTKRSMGMTRDHDPITPQEGLDIQEFDVPVRDNAPITLRTYRRASNRDDALPLFVYMHGGGFVTGGLETDDSTCRAIALELGIVVVNVKYRLAPEHKFPVGFEDSFDIIRWAASSDGQRKLNADLSKGFIVGGTSAGANFTAGIAHLARDEGLSPKITGIVFLAGSFCHPDVRPEKYLDRILSVDEINDAPGLTRKSIDYFAGKYGAPPEDKRLSPLLFDSHAGIAKKAYFAICGWDPRRDEAILLDQLLQEEGLSTKNHIYQGLPHGFWTTCPDLPVSKKWLEDLLEASFEYAAL</sequence>
<name>A0ACC1RVI7_9HYPO</name>
<proteinExistence type="predicted"/>
<protein>
    <submittedName>
        <fullName evidence="1">Uncharacterized protein</fullName>
    </submittedName>
</protein>
<comment type="caution">
    <text evidence="1">The sequence shown here is derived from an EMBL/GenBank/DDBJ whole genome shotgun (WGS) entry which is preliminary data.</text>
</comment>